<accession>A0A070A1I4</accession>
<keyword evidence="4" id="KW-0694">RNA-binding</keyword>
<feature type="domain" description="SRP54-type proteins GTP-binding" evidence="11">
    <location>
        <begin position="99"/>
        <end position="295"/>
    </location>
</feature>
<dbReference type="CDD" id="cd18539">
    <property type="entry name" value="SRP_G"/>
    <property type="match status" value="1"/>
</dbReference>
<dbReference type="InterPro" id="IPR042101">
    <property type="entry name" value="SRP54_N_sf"/>
</dbReference>
<dbReference type="InterPro" id="IPR013822">
    <property type="entry name" value="Signal_recog_particl_SRP54_hlx"/>
</dbReference>
<evidence type="ECO:0000256" key="5">
    <source>
        <dbReference type="ARBA" id="ARBA00023134"/>
    </source>
</evidence>
<organism evidence="13 14">
    <name type="scientific">Chlamydia muridarum</name>
    <dbReference type="NCBI Taxonomy" id="83560"/>
    <lineage>
        <taxon>Bacteria</taxon>
        <taxon>Pseudomonadati</taxon>
        <taxon>Chlamydiota</taxon>
        <taxon>Chlamydiia</taxon>
        <taxon>Chlamydiales</taxon>
        <taxon>Chlamydiaceae</taxon>
        <taxon>Chlamydia/Chlamydophila group</taxon>
        <taxon>Chlamydia</taxon>
    </lineage>
</organism>
<evidence type="ECO:0000313" key="14">
    <source>
        <dbReference type="Proteomes" id="UP000260363"/>
    </source>
</evidence>
<keyword evidence="6" id="KW-0733">Signal recognition particle</keyword>
<dbReference type="GO" id="GO:0048500">
    <property type="term" value="C:signal recognition particle"/>
    <property type="evidence" value="ECO:0007669"/>
    <property type="project" value="InterPro"/>
</dbReference>
<dbReference type="Pfam" id="PF02881">
    <property type="entry name" value="SRP54_N"/>
    <property type="match status" value="1"/>
</dbReference>
<dbReference type="GO" id="GO:0008312">
    <property type="term" value="F:7S RNA binding"/>
    <property type="evidence" value="ECO:0007669"/>
    <property type="project" value="InterPro"/>
</dbReference>
<dbReference type="Gene3D" id="1.10.260.30">
    <property type="entry name" value="Signal recognition particle, SRP54 subunit, M-domain"/>
    <property type="match status" value="1"/>
</dbReference>
<gene>
    <name evidence="13" type="ORF">BD36_01580</name>
</gene>
<evidence type="ECO:0000256" key="3">
    <source>
        <dbReference type="ARBA" id="ARBA00022801"/>
    </source>
</evidence>
<evidence type="ECO:0000256" key="6">
    <source>
        <dbReference type="ARBA" id="ARBA00023135"/>
    </source>
</evidence>
<dbReference type="GO" id="GO:0005525">
    <property type="term" value="F:GTP binding"/>
    <property type="evidence" value="ECO:0007669"/>
    <property type="project" value="UniProtKB-KW"/>
</dbReference>
<dbReference type="GO" id="GO:0006614">
    <property type="term" value="P:SRP-dependent cotranslational protein targeting to membrane"/>
    <property type="evidence" value="ECO:0007669"/>
    <property type="project" value="InterPro"/>
</dbReference>
<feature type="domain" description="Signal recognition particle SRP54 helical bundle" evidence="12">
    <location>
        <begin position="1"/>
        <end position="86"/>
    </location>
</feature>
<dbReference type="InterPro" id="IPR027417">
    <property type="entry name" value="P-loop_NTPase"/>
</dbReference>
<dbReference type="InterPro" id="IPR004780">
    <property type="entry name" value="SRP"/>
</dbReference>
<dbReference type="Proteomes" id="UP000260363">
    <property type="component" value="Chromosome"/>
</dbReference>
<dbReference type="Pfam" id="PF00448">
    <property type="entry name" value="SRP54"/>
    <property type="match status" value="1"/>
</dbReference>
<feature type="domain" description="AAA+ ATPase" evidence="10">
    <location>
        <begin position="98"/>
        <end position="245"/>
    </location>
</feature>
<dbReference type="InterPro" id="IPR022941">
    <property type="entry name" value="SRP54"/>
</dbReference>
<comment type="catalytic activity">
    <reaction evidence="9">
        <text>GTP + H2O = GDP + phosphate + H(+)</text>
        <dbReference type="Rhea" id="RHEA:19669"/>
        <dbReference type="ChEBI" id="CHEBI:15377"/>
        <dbReference type="ChEBI" id="CHEBI:15378"/>
        <dbReference type="ChEBI" id="CHEBI:37565"/>
        <dbReference type="ChEBI" id="CHEBI:43474"/>
        <dbReference type="ChEBI" id="CHEBI:58189"/>
        <dbReference type="EC" id="3.6.5.4"/>
    </reaction>
</comment>
<evidence type="ECO:0000256" key="9">
    <source>
        <dbReference type="ARBA" id="ARBA00048027"/>
    </source>
</evidence>
<evidence type="ECO:0000256" key="4">
    <source>
        <dbReference type="ARBA" id="ARBA00022884"/>
    </source>
</evidence>
<dbReference type="Gene3D" id="1.20.120.140">
    <property type="entry name" value="Signal recognition particle SRP54, nucleotide-binding domain"/>
    <property type="match status" value="1"/>
</dbReference>
<name>A0A070A1I4_CHLMR</name>
<dbReference type="Gene3D" id="3.40.50.300">
    <property type="entry name" value="P-loop containing nucleotide triphosphate hydrolases"/>
    <property type="match status" value="1"/>
</dbReference>
<dbReference type="SMART" id="SM00963">
    <property type="entry name" value="SRP54_N"/>
    <property type="match status" value="1"/>
</dbReference>
<sequence length="448" mass="50064">MINSLSQKLSSIFSSLFTAKRVTEESISDSIREIRLALLDADVNYQAVKDFISKVKQKVIGEEVWKHVSPGQQFVKCLHEELAALLSSQQASLLLQGRPAVVLFCGLQGAGKTTTCAKLADYVLREKKAKKVLVASCDLKRFSAVDQLEGLIKQTGADFFRKKGENPVSMASEAVRYAKDQGYDLLIVDTAGRLHVDDALMDELVAIARVTNPSEILFVMNLAMGQDAVTTAKAFDERLGLTGIVVSMADGDARAGAVLSVKSLLGRPIKFEGCGEKIKDLRPFNAQSMAERILGMGDTISLVDKMRECVSEEENKELEEKLTKATFTYEDFYKQMRAFRRLGPLRKIMNMMPSFGGMRPSDKDLEESEKQMKRNEAIILSMTPEERKELVELNMSRMKRIAAGCGLTLGDVNQFRKQMMQSKKFFKGMTREKMEQMGKKMSGGNLWR</sequence>
<evidence type="ECO:0000256" key="1">
    <source>
        <dbReference type="ARBA" id="ARBA00005450"/>
    </source>
</evidence>
<protein>
    <recommendedName>
        <fullName evidence="8">signal-recognition-particle GTPase</fullName>
        <ecNumber evidence="8">3.6.5.4</ecNumber>
    </recommendedName>
</protein>
<dbReference type="InterPro" id="IPR000897">
    <property type="entry name" value="SRP54_GTPase_dom"/>
</dbReference>
<evidence type="ECO:0000256" key="8">
    <source>
        <dbReference type="ARBA" id="ARBA00035672"/>
    </source>
</evidence>
<evidence type="ECO:0000256" key="2">
    <source>
        <dbReference type="ARBA" id="ARBA00022741"/>
    </source>
</evidence>
<dbReference type="SMART" id="SM00382">
    <property type="entry name" value="AAA"/>
    <property type="match status" value="1"/>
</dbReference>
<dbReference type="SMART" id="SM00962">
    <property type="entry name" value="SRP54"/>
    <property type="match status" value="1"/>
</dbReference>
<dbReference type="OMA" id="GMTGQDA"/>
<dbReference type="EMBL" id="CP007217">
    <property type="protein sequence ID" value="AJR10382.1"/>
    <property type="molecule type" value="Genomic_DNA"/>
</dbReference>
<dbReference type="SUPFAM" id="SSF47446">
    <property type="entry name" value="Signal peptide-binding domain"/>
    <property type="match status" value="1"/>
</dbReference>
<dbReference type="GeneID" id="1246464"/>
<dbReference type="AlphaFoldDB" id="A0A070A1I4"/>
<proteinExistence type="inferred from homology"/>
<dbReference type="PANTHER" id="PTHR11564:SF5">
    <property type="entry name" value="SIGNAL RECOGNITION PARTICLE SUBUNIT SRP54"/>
    <property type="match status" value="1"/>
</dbReference>
<evidence type="ECO:0000259" key="10">
    <source>
        <dbReference type="SMART" id="SM00382"/>
    </source>
</evidence>
<dbReference type="PATRIC" id="fig|83560.10.peg.300"/>
<keyword evidence="3" id="KW-0378">Hydrolase</keyword>
<dbReference type="KEGG" id="cmm:NC80_01465"/>
<reference evidence="13 14" key="1">
    <citation type="submission" date="2014-02" db="EMBL/GenBank/DDBJ databases">
        <authorList>
            <person name="Chen C."/>
            <person name="Conrad T.A."/>
            <person name="Zhou Z."/>
            <person name="Lai Z."/>
            <person name="Zhong G."/>
        </authorList>
    </citation>
    <scope>NUCLEOTIDE SEQUENCE [LARGE SCALE GENOMIC DNA]</scope>
    <source>
        <strain evidence="13 14">Nigg3-28</strain>
    </source>
</reference>
<dbReference type="KEGG" id="cmx:DNC_01480"/>
<evidence type="ECO:0000313" key="13">
    <source>
        <dbReference type="EMBL" id="AJR10382.1"/>
    </source>
</evidence>
<comment type="similarity">
    <text evidence="1">Belongs to the GTP-binding SRP family. SRP54 subfamily.</text>
</comment>
<dbReference type="PANTHER" id="PTHR11564">
    <property type="entry name" value="SIGNAL RECOGNITION PARTICLE 54K PROTEIN SRP54"/>
    <property type="match status" value="1"/>
</dbReference>
<keyword evidence="5" id="KW-0342">GTP-binding</keyword>
<dbReference type="InterPro" id="IPR004125">
    <property type="entry name" value="Signal_recog_particle_SRP54_M"/>
</dbReference>
<dbReference type="SUPFAM" id="SSF52540">
    <property type="entry name" value="P-loop containing nucleoside triphosphate hydrolases"/>
    <property type="match status" value="1"/>
</dbReference>
<evidence type="ECO:0000259" key="11">
    <source>
        <dbReference type="SMART" id="SM00962"/>
    </source>
</evidence>
<keyword evidence="2" id="KW-0547">Nucleotide-binding</keyword>
<dbReference type="KEGG" id="cmg:NC81_01480"/>
<dbReference type="InterPro" id="IPR036891">
    <property type="entry name" value="Signal_recog_part_SRP54_M_sf"/>
</dbReference>
<dbReference type="EC" id="3.6.5.4" evidence="8"/>
<keyword evidence="7" id="KW-0687">Ribonucleoprotein</keyword>
<dbReference type="GO" id="GO:0003924">
    <property type="term" value="F:GTPase activity"/>
    <property type="evidence" value="ECO:0007669"/>
    <property type="project" value="InterPro"/>
</dbReference>
<dbReference type="NCBIfam" id="TIGR00959">
    <property type="entry name" value="ffh"/>
    <property type="match status" value="1"/>
</dbReference>
<dbReference type="InterPro" id="IPR003593">
    <property type="entry name" value="AAA+_ATPase"/>
</dbReference>
<dbReference type="STRING" id="83560.NC80_01465"/>
<dbReference type="RefSeq" id="WP_010230063.1">
    <property type="nucleotide sequence ID" value="NZ_CP007217.1"/>
</dbReference>
<evidence type="ECO:0000259" key="12">
    <source>
        <dbReference type="SMART" id="SM00963"/>
    </source>
</evidence>
<evidence type="ECO:0000256" key="7">
    <source>
        <dbReference type="ARBA" id="ARBA00023274"/>
    </source>
</evidence>
<dbReference type="Pfam" id="PF02978">
    <property type="entry name" value="SRP_SPB"/>
    <property type="match status" value="1"/>
</dbReference>